<evidence type="ECO:0000313" key="3">
    <source>
        <dbReference type="Proteomes" id="UP000327493"/>
    </source>
</evidence>
<dbReference type="Pfam" id="PF01603">
    <property type="entry name" value="B56"/>
    <property type="match status" value="2"/>
</dbReference>
<protein>
    <recommendedName>
        <fullName evidence="4">Serine/threonine protein phosphatase 2A regulatory subunit</fullName>
    </recommendedName>
</protein>
<dbReference type="GO" id="GO:0005634">
    <property type="term" value="C:nucleus"/>
    <property type="evidence" value="ECO:0007669"/>
    <property type="project" value="TreeGrafter"/>
</dbReference>
<keyword evidence="3" id="KW-1185">Reference proteome</keyword>
<dbReference type="GO" id="GO:0005829">
    <property type="term" value="C:cytosol"/>
    <property type="evidence" value="ECO:0007669"/>
    <property type="project" value="TreeGrafter"/>
</dbReference>
<reference evidence="2 3" key="1">
    <citation type="submission" date="2019-08" db="EMBL/GenBank/DDBJ databases">
        <title>A chromosome-level genome assembly, high-density linkage maps, and genome scans reveal the genomic architecture of hybrid incompatibilities underlying speciation via character displacement in darters (Percidae: Etheostominae).</title>
        <authorList>
            <person name="Moran R.L."/>
            <person name="Catchen J.M."/>
            <person name="Fuller R.C."/>
        </authorList>
    </citation>
    <scope>NUCLEOTIDE SEQUENCE [LARGE SCALE GENOMIC DNA]</scope>
    <source>
        <strain evidence="2">EspeVRDwgs_2016</strain>
        <tissue evidence="2">Muscle</tissue>
    </source>
</reference>
<name>A0A5J5CKI5_9PERO</name>
<dbReference type="SUPFAM" id="SSF48371">
    <property type="entry name" value="ARM repeat"/>
    <property type="match status" value="1"/>
</dbReference>
<evidence type="ECO:0008006" key="4">
    <source>
        <dbReference type="Google" id="ProtNLM"/>
    </source>
</evidence>
<dbReference type="AlphaFoldDB" id="A0A5J5CKI5"/>
<comment type="similarity">
    <text evidence="1">Belongs to the phosphatase 2A regulatory subunit B56 family.</text>
</comment>
<dbReference type="Gene3D" id="1.25.10.10">
    <property type="entry name" value="Leucine-rich Repeat Variant"/>
    <property type="match status" value="2"/>
</dbReference>
<dbReference type="GO" id="GO:0072542">
    <property type="term" value="F:protein phosphatase activator activity"/>
    <property type="evidence" value="ECO:0007669"/>
    <property type="project" value="TreeGrafter"/>
</dbReference>
<organism evidence="2 3">
    <name type="scientific">Etheostoma spectabile</name>
    <name type="common">orangethroat darter</name>
    <dbReference type="NCBI Taxonomy" id="54343"/>
    <lineage>
        <taxon>Eukaryota</taxon>
        <taxon>Metazoa</taxon>
        <taxon>Chordata</taxon>
        <taxon>Craniata</taxon>
        <taxon>Vertebrata</taxon>
        <taxon>Euteleostomi</taxon>
        <taxon>Actinopterygii</taxon>
        <taxon>Neopterygii</taxon>
        <taxon>Teleostei</taxon>
        <taxon>Neoteleostei</taxon>
        <taxon>Acanthomorphata</taxon>
        <taxon>Eupercaria</taxon>
        <taxon>Perciformes</taxon>
        <taxon>Percoidei</taxon>
        <taxon>Percidae</taxon>
        <taxon>Etheostomatinae</taxon>
        <taxon>Etheostoma</taxon>
    </lineage>
</organism>
<dbReference type="PANTHER" id="PTHR10257:SF92">
    <property type="entry name" value="SERINE_THREONINE-PROTEIN PHOSPHATASE 2A 56 KDA REGULATORY SUBUNIT EPSILON ISOFORM"/>
    <property type="match status" value="1"/>
</dbReference>
<sequence>MSLTVGSQRDTCRRVLALPDLRGSPKHHMYFCTNGTDFLSVSLSLFVRPDVPAPEQPELFLKKLQQCCTVFDFMDTLSDLKMKEYKRSTLNELVDYVTVSRGYLTEQAYPEVVKMVRMEHRGRSAYTIRRCQNSELVYEFFIRFLESQEFQPSIAKKYIDQKFVLQDPRERDYLKTVLHRIYGKFLGLRAFIRKQINNIFLRFVYETEHFNGVAELLEILGSIINGFALPLKAEHKQFLVKVLIPLHTVRSLSLFHAQVKYLAYCIVQFLEKDPTLTEPVIRGLLKFWPKTCSQKEVMFLGELEEILDVAERALYYWNNEYIMSLIEENSSVILPIMFASLYRISKEHWNPAIVALVYNVLKAFMEMNSTLFDELTATYKSDRQRAGIRLLRNHDVKQVTPERSA</sequence>
<dbReference type="PANTHER" id="PTHR10257">
    <property type="entry name" value="SERINE/THREONINE PROTEIN PHOSPHATASE 2A PP2A REGULATORY SUBUNIT B"/>
    <property type="match status" value="1"/>
</dbReference>
<evidence type="ECO:0000256" key="1">
    <source>
        <dbReference type="ARBA" id="ARBA00009745"/>
    </source>
</evidence>
<evidence type="ECO:0000313" key="2">
    <source>
        <dbReference type="EMBL" id="KAA8582402.1"/>
    </source>
</evidence>
<dbReference type="PIRSF" id="PIRSF028043">
    <property type="entry name" value="PP2A_B56"/>
    <property type="match status" value="1"/>
</dbReference>
<dbReference type="InterPro" id="IPR002554">
    <property type="entry name" value="PP2A_B56"/>
</dbReference>
<dbReference type="Proteomes" id="UP000327493">
    <property type="component" value="Chromosome 20"/>
</dbReference>
<dbReference type="EMBL" id="VOFY01000020">
    <property type="protein sequence ID" value="KAA8582402.1"/>
    <property type="molecule type" value="Genomic_DNA"/>
</dbReference>
<feature type="non-terminal residue" evidence="2">
    <location>
        <position position="405"/>
    </location>
</feature>
<accession>A0A5J5CKI5</accession>
<dbReference type="GO" id="GO:0000159">
    <property type="term" value="C:protein phosphatase type 2A complex"/>
    <property type="evidence" value="ECO:0007669"/>
    <property type="project" value="InterPro"/>
</dbReference>
<dbReference type="InterPro" id="IPR011989">
    <property type="entry name" value="ARM-like"/>
</dbReference>
<gene>
    <name evidence="2" type="ORF">FQN60_009142</name>
</gene>
<dbReference type="GO" id="GO:0007165">
    <property type="term" value="P:signal transduction"/>
    <property type="evidence" value="ECO:0007669"/>
    <property type="project" value="InterPro"/>
</dbReference>
<proteinExistence type="inferred from homology"/>
<dbReference type="InterPro" id="IPR016024">
    <property type="entry name" value="ARM-type_fold"/>
</dbReference>
<comment type="caution">
    <text evidence="2">The sequence shown here is derived from an EMBL/GenBank/DDBJ whole genome shotgun (WGS) entry which is preliminary data.</text>
</comment>